<keyword evidence="6 9" id="KW-0472">Membrane</keyword>
<organism evidence="10 11">
    <name type="scientific">Petrolisthes cinctipes</name>
    <name type="common">Flat porcelain crab</name>
    <dbReference type="NCBI Taxonomy" id="88211"/>
    <lineage>
        <taxon>Eukaryota</taxon>
        <taxon>Metazoa</taxon>
        <taxon>Ecdysozoa</taxon>
        <taxon>Arthropoda</taxon>
        <taxon>Crustacea</taxon>
        <taxon>Multicrustacea</taxon>
        <taxon>Malacostraca</taxon>
        <taxon>Eumalacostraca</taxon>
        <taxon>Eucarida</taxon>
        <taxon>Decapoda</taxon>
        <taxon>Pleocyemata</taxon>
        <taxon>Anomura</taxon>
        <taxon>Galatheoidea</taxon>
        <taxon>Porcellanidae</taxon>
        <taxon>Petrolisthes</taxon>
    </lineage>
</organism>
<evidence type="ECO:0000256" key="2">
    <source>
        <dbReference type="ARBA" id="ARBA00005914"/>
    </source>
</evidence>
<evidence type="ECO:0000256" key="5">
    <source>
        <dbReference type="ARBA" id="ARBA00022989"/>
    </source>
</evidence>
<dbReference type="AlphaFoldDB" id="A0AAE1BJ39"/>
<proteinExistence type="inferred from homology"/>
<evidence type="ECO:0008006" key="12">
    <source>
        <dbReference type="Google" id="ProtNLM"/>
    </source>
</evidence>
<dbReference type="InterPro" id="IPR004937">
    <property type="entry name" value="Urea_transporter"/>
</dbReference>
<accession>A0AAE1BJ39</accession>
<evidence type="ECO:0000313" key="10">
    <source>
        <dbReference type="EMBL" id="KAK3851057.1"/>
    </source>
</evidence>
<evidence type="ECO:0000256" key="3">
    <source>
        <dbReference type="ARBA" id="ARBA00022475"/>
    </source>
</evidence>
<feature type="transmembrane region" description="Helical" evidence="9">
    <location>
        <begin position="142"/>
        <end position="161"/>
    </location>
</feature>
<evidence type="ECO:0000256" key="6">
    <source>
        <dbReference type="ARBA" id="ARBA00023136"/>
    </source>
</evidence>
<keyword evidence="11" id="KW-1185">Reference proteome</keyword>
<dbReference type="Proteomes" id="UP001286313">
    <property type="component" value="Unassembled WGS sequence"/>
</dbReference>
<comment type="similarity">
    <text evidence="2">Belongs to the urea transporter family.</text>
</comment>
<evidence type="ECO:0000256" key="9">
    <source>
        <dbReference type="SAM" id="Phobius"/>
    </source>
</evidence>
<dbReference type="EMBL" id="JAWQEG010008069">
    <property type="protein sequence ID" value="KAK3851057.1"/>
    <property type="molecule type" value="Genomic_DNA"/>
</dbReference>
<dbReference type="InterPro" id="IPR029020">
    <property type="entry name" value="Ammonium/urea_transptr"/>
</dbReference>
<protein>
    <recommendedName>
        <fullName evidence="12">Urea transporter</fullName>
    </recommendedName>
</protein>
<gene>
    <name evidence="10" type="ORF">Pcinc_042266</name>
</gene>
<dbReference type="PANTHER" id="PTHR10464:SF4">
    <property type="entry name" value="UREA TRANSPORTER"/>
    <property type="match status" value="1"/>
</dbReference>
<comment type="caution">
    <text evidence="10">The sequence shown here is derived from an EMBL/GenBank/DDBJ whole genome shotgun (WGS) entry which is preliminary data.</text>
</comment>
<evidence type="ECO:0000256" key="1">
    <source>
        <dbReference type="ARBA" id="ARBA00004651"/>
    </source>
</evidence>
<feature type="compositionally biased region" description="Basic and acidic residues" evidence="8">
    <location>
        <begin position="208"/>
        <end position="225"/>
    </location>
</feature>
<dbReference type="GO" id="GO:0015204">
    <property type="term" value="F:urea transmembrane transporter activity"/>
    <property type="evidence" value="ECO:0007669"/>
    <property type="project" value="InterPro"/>
</dbReference>
<comment type="subcellular location">
    <subcellularLocation>
        <location evidence="1">Cell membrane</location>
        <topology evidence="1">Multi-pass membrane protein</topology>
    </subcellularLocation>
</comment>
<evidence type="ECO:0000256" key="4">
    <source>
        <dbReference type="ARBA" id="ARBA00022692"/>
    </source>
</evidence>
<keyword evidence="5 9" id="KW-1133">Transmembrane helix</keyword>
<reference evidence="10" key="1">
    <citation type="submission" date="2023-10" db="EMBL/GenBank/DDBJ databases">
        <title>Genome assemblies of two species of porcelain crab, Petrolisthes cinctipes and Petrolisthes manimaculis (Anomura: Porcellanidae).</title>
        <authorList>
            <person name="Angst P."/>
        </authorList>
    </citation>
    <scope>NUCLEOTIDE SEQUENCE</scope>
    <source>
        <strain evidence="10">PB745_01</strain>
        <tissue evidence="10">Gill</tissue>
    </source>
</reference>
<comment type="catalytic activity">
    <reaction evidence="7">
        <text>urea(in) = urea(out)</text>
        <dbReference type="Rhea" id="RHEA:32799"/>
        <dbReference type="ChEBI" id="CHEBI:16199"/>
    </reaction>
</comment>
<feature type="region of interest" description="Disordered" evidence="8">
    <location>
        <begin position="184"/>
        <end position="225"/>
    </location>
</feature>
<sequence length="225" mass="24322">MSPSPSFPCTLLPSPSFPYLHSPPLPFLHSPPFPFPTHSSPSFPFPPLPFLSLPTSPFPFLSLHSPFPYALSPPLVAGLVVSSAPYSAVYSGVWGYNGFLAGGAIAFFMIPTGRNLLLAAVNAVFVTFIMAALLPVFSANHLPVFTFPFCLGSVLMLAATIKAAPENLVASPSTPELHLLHHHQNHNHSNSNNINESEGGTTTTPPRQPERRETSRPLRHPNQEE</sequence>
<dbReference type="Gene3D" id="1.10.3430.10">
    <property type="entry name" value="Ammonium transporter AmtB like domains"/>
    <property type="match status" value="1"/>
</dbReference>
<feature type="transmembrane region" description="Helical" evidence="9">
    <location>
        <begin position="88"/>
        <end position="109"/>
    </location>
</feature>
<feature type="compositionally biased region" description="Low complexity" evidence="8">
    <location>
        <begin position="187"/>
        <end position="205"/>
    </location>
</feature>
<feature type="transmembrane region" description="Helical" evidence="9">
    <location>
        <begin position="116"/>
        <end position="136"/>
    </location>
</feature>
<dbReference type="PANTHER" id="PTHR10464">
    <property type="entry name" value="UREA TRANSPORTER"/>
    <property type="match status" value="1"/>
</dbReference>
<evidence type="ECO:0000256" key="7">
    <source>
        <dbReference type="ARBA" id="ARBA00033993"/>
    </source>
</evidence>
<keyword evidence="4 9" id="KW-0812">Transmembrane</keyword>
<keyword evidence="3" id="KW-1003">Cell membrane</keyword>
<dbReference type="GO" id="GO:0005886">
    <property type="term" value="C:plasma membrane"/>
    <property type="evidence" value="ECO:0007669"/>
    <property type="project" value="UniProtKB-SubCell"/>
</dbReference>
<name>A0AAE1BJ39_PETCI</name>
<evidence type="ECO:0000313" key="11">
    <source>
        <dbReference type="Proteomes" id="UP001286313"/>
    </source>
</evidence>
<dbReference type="Pfam" id="PF03253">
    <property type="entry name" value="UT"/>
    <property type="match status" value="1"/>
</dbReference>
<evidence type="ECO:0000256" key="8">
    <source>
        <dbReference type="SAM" id="MobiDB-lite"/>
    </source>
</evidence>